<dbReference type="Proteomes" id="UP000298030">
    <property type="component" value="Unassembled WGS sequence"/>
</dbReference>
<feature type="region of interest" description="Disordered" evidence="1">
    <location>
        <begin position="103"/>
        <end position="125"/>
    </location>
</feature>
<reference evidence="2 3" key="1">
    <citation type="journal article" date="2019" name="Nat. Ecol. Evol.">
        <title>Megaphylogeny resolves global patterns of mushroom evolution.</title>
        <authorList>
            <person name="Varga T."/>
            <person name="Krizsan K."/>
            <person name="Foldi C."/>
            <person name="Dima B."/>
            <person name="Sanchez-Garcia M."/>
            <person name="Sanchez-Ramirez S."/>
            <person name="Szollosi G.J."/>
            <person name="Szarkandi J.G."/>
            <person name="Papp V."/>
            <person name="Albert L."/>
            <person name="Andreopoulos W."/>
            <person name="Angelini C."/>
            <person name="Antonin V."/>
            <person name="Barry K.W."/>
            <person name="Bougher N.L."/>
            <person name="Buchanan P."/>
            <person name="Buyck B."/>
            <person name="Bense V."/>
            <person name="Catcheside P."/>
            <person name="Chovatia M."/>
            <person name="Cooper J."/>
            <person name="Damon W."/>
            <person name="Desjardin D."/>
            <person name="Finy P."/>
            <person name="Geml J."/>
            <person name="Haridas S."/>
            <person name="Hughes K."/>
            <person name="Justo A."/>
            <person name="Karasinski D."/>
            <person name="Kautmanova I."/>
            <person name="Kiss B."/>
            <person name="Kocsube S."/>
            <person name="Kotiranta H."/>
            <person name="LaButti K.M."/>
            <person name="Lechner B.E."/>
            <person name="Liimatainen K."/>
            <person name="Lipzen A."/>
            <person name="Lukacs Z."/>
            <person name="Mihaltcheva S."/>
            <person name="Morgado L.N."/>
            <person name="Niskanen T."/>
            <person name="Noordeloos M.E."/>
            <person name="Ohm R.A."/>
            <person name="Ortiz-Santana B."/>
            <person name="Ovrebo C."/>
            <person name="Racz N."/>
            <person name="Riley R."/>
            <person name="Savchenko A."/>
            <person name="Shiryaev A."/>
            <person name="Soop K."/>
            <person name="Spirin V."/>
            <person name="Szebenyi C."/>
            <person name="Tomsovsky M."/>
            <person name="Tulloss R.E."/>
            <person name="Uehling J."/>
            <person name="Grigoriev I.V."/>
            <person name="Vagvolgyi C."/>
            <person name="Papp T."/>
            <person name="Martin F.M."/>
            <person name="Miettinen O."/>
            <person name="Hibbett D.S."/>
            <person name="Nagy L.G."/>
        </authorList>
    </citation>
    <scope>NUCLEOTIDE SEQUENCE [LARGE SCALE GENOMIC DNA]</scope>
    <source>
        <strain evidence="2 3">FP101781</strain>
    </source>
</reference>
<protein>
    <submittedName>
        <fullName evidence="2">Uncharacterized protein</fullName>
    </submittedName>
</protein>
<comment type="caution">
    <text evidence="2">The sequence shown here is derived from an EMBL/GenBank/DDBJ whole genome shotgun (WGS) entry which is preliminary data.</text>
</comment>
<feature type="compositionally biased region" description="Basic and acidic residues" evidence="1">
    <location>
        <begin position="103"/>
        <end position="119"/>
    </location>
</feature>
<sequence length="167" mass="18993">MTPSFGRDGIRGFPQNASEMKRKAARDYKDLLQCAIPAFDSLLPEPHNSILMKLLYICAQWHATAKLRLHHDITLQLLDYTTTWLGAQMRLFVHTTCSRVATKELQQESDTREKREGNGKGKGASTRKPVKFNIFTIKFHFLGDYVPAIQRFGTTDSFSTETVRLSA</sequence>
<accession>A0A4Y7TK29</accession>
<name>A0A4Y7TK29_COPMI</name>
<dbReference type="AlphaFoldDB" id="A0A4Y7TK29"/>
<keyword evidence="3" id="KW-1185">Reference proteome</keyword>
<dbReference type="EMBL" id="QPFP01000009">
    <property type="protein sequence ID" value="TEB34543.1"/>
    <property type="molecule type" value="Genomic_DNA"/>
</dbReference>
<evidence type="ECO:0000256" key="1">
    <source>
        <dbReference type="SAM" id="MobiDB-lite"/>
    </source>
</evidence>
<evidence type="ECO:0000313" key="3">
    <source>
        <dbReference type="Proteomes" id="UP000298030"/>
    </source>
</evidence>
<dbReference type="STRING" id="71717.A0A4Y7TK29"/>
<proteinExistence type="predicted"/>
<gene>
    <name evidence="2" type="ORF">FA13DRAFT_1753571</name>
</gene>
<organism evidence="2 3">
    <name type="scientific">Coprinellus micaceus</name>
    <name type="common">Glistening ink-cap mushroom</name>
    <name type="synonym">Coprinus micaceus</name>
    <dbReference type="NCBI Taxonomy" id="71717"/>
    <lineage>
        <taxon>Eukaryota</taxon>
        <taxon>Fungi</taxon>
        <taxon>Dikarya</taxon>
        <taxon>Basidiomycota</taxon>
        <taxon>Agaricomycotina</taxon>
        <taxon>Agaricomycetes</taxon>
        <taxon>Agaricomycetidae</taxon>
        <taxon>Agaricales</taxon>
        <taxon>Agaricineae</taxon>
        <taxon>Psathyrellaceae</taxon>
        <taxon>Coprinellus</taxon>
    </lineage>
</organism>
<evidence type="ECO:0000313" key="2">
    <source>
        <dbReference type="EMBL" id="TEB34543.1"/>
    </source>
</evidence>
<dbReference type="OrthoDB" id="3269417at2759"/>